<dbReference type="GO" id="GO:0046872">
    <property type="term" value="F:metal ion binding"/>
    <property type="evidence" value="ECO:0007669"/>
    <property type="project" value="UniProtKB-KW"/>
</dbReference>
<evidence type="ECO:0000256" key="1">
    <source>
        <dbReference type="ARBA" id="ARBA00001936"/>
    </source>
</evidence>
<evidence type="ECO:0000256" key="2">
    <source>
        <dbReference type="ARBA" id="ARBA00001946"/>
    </source>
</evidence>
<evidence type="ECO:0000313" key="15">
    <source>
        <dbReference type="Proteomes" id="UP000573603"/>
    </source>
</evidence>
<dbReference type="PANTHER" id="PTHR34699:SF2">
    <property type="entry name" value="NON-CANONICAL PURINE NTP PHOSPHATASE_PRRC1 DOMAIN-CONTAINING PROTEIN"/>
    <property type="match status" value="1"/>
</dbReference>
<evidence type="ECO:0000256" key="11">
    <source>
        <dbReference type="ARBA" id="ARBA00048781"/>
    </source>
</evidence>
<evidence type="ECO:0000256" key="9">
    <source>
        <dbReference type="ARBA" id="ARBA00038901"/>
    </source>
</evidence>
<feature type="domain" description="NmrA-like" evidence="13">
    <location>
        <begin position="3"/>
        <end position="318"/>
    </location>
</feature>
<sequence>MTTKKIVIIGATGGQGGSVVNSFLNDPEWRVRGITRNPSSQKSKNLETRGVEVVQADLDDRVSLAKAFQDANVIFAVSDFWGIYNDPKNQNKPKPGQALNEWTKVQETQQLNNIIDEASRVSSLERFIISSLPGPSKLSGGKYTNVCHHDSKADAEEYGEQNHPKLWAKTSVYLPGYFLSNFLTHPMAQPTRKENGNIQFANNLDLDAKVPLISHDQDSGPFVRALIQNPPGKSVVGYRAWITQREFVRIFSQVTGYKTELLQVPPGELPFDCVEELGPELQDNFAFANEIGLHGGDDSPAVHPNELNPSPQLGSVEDWIREQDWPKWQILIRNLDYRKLMDSLNGYRINVTLPIIFFDRQGMSTSRNNRTIVNVLAKKFALQRSRMEPPRKQKLVVVASNNIPKIRATRDGFTQMLPDSYDFQGISVDSNVSDQPFSDDETLRGATNRAQNAQAARSEADFWVGIEGGVETHNGSICSFAWIVVFGKDGKVGKARTSAYFLPDKTCQLLKEGVELGHADDMVFGQIDSKNKQGSVGLLTGGVVDRAAYYTQAVILALIPFRNASLDF</sequence>
<dbReference type="Pfam" id="PF05368">
    <property type="entry name" value="NmrA"/>
    <property type="match status" value="1"/>
</dbReference>
<evidence type="ECO:0000256" key="10">
    <source>
        <dbReference type="ARBA" id="ARBA00048174"/>
    </source>
</evidence>
<keyword evidence="7" id="KW-0546">Nucleotide metabolism</keyword>
<keyword evidence="8" id="KW-0464">Manganese</keyword>
<name>A0A8H5DRP7_9HYPO</name>
<comment type="caution">
    <text evidence="14">The sequence shown here is derived from an EMBL/GenBank/DDBJ whole genome shotgun (WGS) entry which is preliminary data.</text>
</comment>
<feature type="domain" description="Non-canonical purine NTP phosphatase/PRRC1" evidence="12">
    <location>
        <begin position="399"/>
        <end position="561"/>
    </location>
</feature>
<evidence type="ECO:0000259" key="12">
    <source>
        <dbReference type="Pfam" id="PF01931"/>
    </source>
</evidence>
<evidence type="ECO:0000256" key="4">
    <source>
        <dbReference type="ARBA" id="ARBA00022741"/>
    </source>
</evidence>
<dbReference type="InterPro" id="IPR050299">
    <property type="entry name" value="YjjX_NTPase"/>
</dbReference>
<keyword evidence="5" id="KW-0378">Hydrolase</keyword>
<comment type="cofactor">
    <cofactor evidence="1">
        <name>Mn(2+)</name>
        <dbReference type="ChEBI" id="CHEBI:29035"/>
    </cofactor>
</comment>
<dbReference type="SUPFAM" id="SSF51735">
    <property type="entry name" value="NAD(P)-binding Rossmann-fold domains"/>
    <property type="match status" value="1"/>
</dbReference>
<reference evidence="14 15" key="1">
    <citation type="journal article" date="2020" name="BMC Genomics">
        <title>Correction to: Identification and distribution of gene clusters required for synthesis of sphingolipid metabolism inhibitors in diverse species of the filamentous fungus Fusarium.</title>
        <authorList>
            <person name="Kim H.S."/>
            <person name="Lohmar J.M."/>
            <person name="Busman M."/>
            <person name="Brown D.W."/>
            <person name="Naumann T.A."/>
            <person name="Divon H.H."/>
            <person name="Lysoe E."/>
            <person name="Uhlig S."/>
            <person name="Proctor R.H."/>
        </authorList>
    </citation>
    <scope>NUCLEOTIDE SEQUENCE [LARGE SCALE GENOMIC DNA]</scope>
    <source>
        <strain evidence="14 15">NRRL 25214</strain>
    </source>
</reference>
<dbReference type="GO" id="GO:0006772">
    <property type="term" value="P:thiamine metabolic process"/>
    <property type="evidence" value="ECO:0007669"/>
    <property type="project" value="TreeGrafter"/>
</dbReference>
<evidence type="ECO:0000256" key="5">
    <source>
        <dbReference type="ARBA" id="ARBA00022801"/>
    </source>
</evidence>
<comment type="cofactor">
    <cofactor evidence="2">
        <name>Mg(2+)</name>
        <dbReference type="ChEBI" id="CHEBI:18420"/>
    </cofactor>
</comment>
<keyword evidence="15" id="KW-1185">Reference proteome</keyword>
<dbReference type="EC" id="3.6.1.73" evidence="9"/>
<dbReference type="InterPro" id="IPR026533">
    <property type="entry name" value="NTPase/PRRC1"/>
</dbReference>
<comment type="catalytic activity">
    <reaction evidence="10">
        <text>ITP + H2O = IDP + phosphate + H(+)</text>
        <dbReference type="Rhea" id="RHEA:28330"/>
        <dbReference type="ChEBI" id="CHEBI:15377"/>
        <dbReference type="ChEBI" id="CHEBI:15378"/>
        <dbReference type="ChEBI" id="CHEBI:43474"/>
        <dbReference type="ChEBI" id="CHEBI:58280"/>
        <dbReference type="ChEBI" id="CHEBI:61402"/>
        <dbReference type="EC" id="3.6.1.73"/>
    </reaction>
</comment>
<dbReference type="Proteomes" id="UP000573603">
    <property type="component" value="Unassembled WGS sequence"/>
</dbReference>
<evidence type="ECO:0000256" key="8">
    <source>
        <dbReference type="ARBA" id="ARBA00023211"/>
    </source>
</evidence>
<dbReference type="SUPFAM" id="SSF52972">
    <property type="entry name" value="ITPase-like"/>
    <property type="match status" value="1"/>
</dbReference>
<protein>
    <recommendedName>
        <fullName evidence="9">inosine/xanthosine triphosphatase</fullName>
        <ecNumber evidence="9">3.6.1.73</ecNumber>
    </recommendedName>
</protein>
<evidence type="ECO:0000256" key="6">
    <source>
        <dbReference type="ARBA" id="ARBA00022842"/>
    </source>
</evidence>
<dbReference type="EMBL" id="JABEVY010000421">
    <property type="protein sequence ID" value="KAF5233137.1"/>
    <property type="molecule type" value="Genomic_DNA"/>
</dbReference>
<dbReference type="Gene3D" id="3.90.25.10">
    <property type="entry name" value="UDP-galactose 4-epimerase, domain 1"/>
    <property type="match status" value="1"/>
</dbReference>
<dbReference type="AlphaFoldDB" id="A0A8H5DRP7"/>
<dbReference type="Pfam" id="PF01931">
    <property type="entry name" value="NTPase_I-T"/>
    <property type="match status" value="1"/>
</dbReference>
<gene>
    <name evidence="14" type="ORF">FANTH_12667</name>
</gene>
<dbReference type="GO" id="GO:0103023">
    <property type="term" value="F:ITPase activity"/>
    <property type="evidence" value="ECO:0007669"/>
    <property type="project" value="UniProtKB-EC"/>
</dbReference>
<dbReference type="InterPro" id="IPR002786">
    <property type="entry name" value="Non_canon_purine_NTPase"/>
</dbReference>
<comment type="catalytic activity">
    <reaction evidence="11">
        <text>XTP + H2O = XDP + phosphate + H(+)</text>
        <dbReference type="Rhea" id="RHEA:28406"/>
        <dbReference type="ChEBI" id="CHEBI:15377"/>
        <dbReference type="ChEBI" id="CHEBI:15378"/>
        <dbReference type="ChEBI" id="CHEBI:43474"/>
        <dbReference type="ChEBI" id="CHEBI:59884"/>
        <dbReference type="ChEBI" id="CHEBI:61314"/>
        <dbReference type="EC" id="3.6.1.73"/>
    </reaction>
</comment>
<evidence type="ECO:0000256" key="3">
    <source>
        <dbReference type="ARBA" id="ARBA00022723"/>
    </source>
</evidence>
<proteinExistence type="inferred from homology"/>
<dbReference type="InterPro" id="IPR008030">
    <property type="entry name" value="NmrA-like"/>
</dbReference>
<dbReference type="FunFam" id="3.90.950.10:FF:000002">
    <property type="entry name" value="Inosine/xanthosine triphosphatase"/>
    <property type="match status" value="1"/>
</dbReference>
<dbReference type="Gene3D" id="3.90.950.10">
    <property type="match status" value="1"/>
</dbReference>
<evidence type="ECO:0000256" key="7">
    <source>
        <dbReference type="ARBA" id="ARBA00023080"/>
    </source>
</evidence>
<dbReference type="HAMAP" id="MF_00648">
    <property type="entry name" value="Non_canon_purine_NTPase_YjjX"/>
    <property type="match status" value="1"/>
</dbReference>
<dbReference type="CDD" id="cd05251">
    <property type="entry name" value="NmrA_like_SDR_a"/>
    <property type="match status" value="1"/>
</dbReference>
<dbReference type="InterPro" id="IPR029001">
    <property type="entry name" value="ITPase-like_fam"/>
</dbReference>
<dbReference type="PANTHER" id="PTHR34699">
    <property type="match status" value="1"/>
</dbReference>
<keyword evidence="4" id="KW-0547">Nucleotide-binding</keyword>
<dbReference type="Gene3D" id="3.40.50.720">
    <property type="entry name" value="NAD(P)-binding Rossmann-like Domain"/>
    <property type="match status" value="1"/>
</dbReference>
<keyword evidence="6" id="KW-0460">Magnesium</keyword>
<dbReference type="InterPro" id="IPR036291">
    <property type="entry name" value="NAD(P)-bd_dom_sf"/>
</dbReference>
<accession>A0A8H5DRP7</accession>
<organism evidence="14 15">
    <name type="scientific">Fusarium anthophilum</name>
    <dbReference type="NCBI Taxonomy" id="48485"/>
    <lineage>
        <taxon>Eukaryota</taxon>
        <taxon>Fungi</taxon>
        <taxon>Dikarya</taxon>
        <taxon>Ascomycota</taxon>
        <taxon>Pezizomycotina</taxon>
        <taxon>Sordariomycetes</taxon>
        <taxon>Hypocreomycetidae</taxon>
        <taxon>Hypocreales</taxon>
        <taxon>Nectriaceae</taxon>
        <taxon>Fusarium</taxon>
        <taxon>Fusarium fujikuroi species complex</taxon>
    </lineage>
</organism>
<keyword evidence="3" id="KW-0479">Metal-binding</keyword>
<dbReference type="GO" id="GO:0000166">
    <property type="term" value="F:nucleotide binding"/>
    <property type="evidence" value="ECO:0007669"/>
    <property type="project" value="UniProtKB-KW"/>
</dbReference>
<evidence type="ECO:0000259" key="13">
    <source>
        <dbReference type="Pfam" id="PF05368"/>
    </source>
</evidence>
<dbReference type="GO" id="GO:0009117">
    <property type="term" value="P:nucleotide metabolic process"/>
    <property type="evidence" value="ECO:0007669"/>
    <property type="project" value="UniProtKB-KW"/>
</dbReference>
<evidence type="ECO:0000313" key="14">
    <source>
        <dbReference type="EMBL" id="KAF5233137.1"/>
    </source>
</evidence>